<proteinExistence type="predicted"/>
<organism evidence="1 2">
    <name type="scientific">Stenomitos frigidus AS-A4</name>
    <dbReference type="NCBI Taxonomy" id="2933935"/>
    <lineage>
        <taxon>Bacteria</taxon>
        <taxon>Bacillati</taxon>
        <taxon>Cyanobacteriota</taxon>
        <taxon>Cyanophyceae</taxon>
        <taxon>Leptolyngbyales</taxon>
        <taxon>Leptolyngbyaceae</taxon>
        <taxon>Stenomitos</taxon>
    </lineage>
</organism>
<evidence type="ECO:0000313" key="1">
    <source>
        <dbReference type="EMBL" id="MEP1062727.1"/>
    </source>
</evidence>
<protein>
    <submittedName>
        <fullName evidence="1">Uncharacterized protein</fullName>
    </submittedName>
</protein>
<name>A0ABV0KTZ7_9CYAN</name>
<dbReference type="Proteomes" id="UP001476950">
    <property type="component" value="Unassembled WGS sequence"/>
</dbReference>
<keyword evidence="2" id="KW-1185">Reference proteome</keyword>
<evidence type="ECO:0000313" key="2">
    <source>
        <dbReference type="Proteomes" id="UP001476950"/>
    </source>
</evidence>
<sequence>MSHLPAAVADWTAAADAYERGALSTEALAVVRVRAWQYHDASQRSVSPDALSGLRVVMYRLWPAPVAADWYELAWHFLHCCNEAGLRDDQLFDLLQEHFASLSGEAEVV</sequence>
<comment type="caution">
    <text evidence="1">The sequence shown here is derived from an EMBL/GenBank/DDBJ whole genome shotgun (WGS) entry which is preliminary data.</text>
</comment>
<dbReference type="EMBL" id="JAMPLM010000084">
    <property type="protein sequence ID" value="MEP1062727.1"/>
    <property type="molecule type" value="Genomic_DNA"/>
</dbReference>
<reference evidence="1 2" key="1">
    <citation type="submission" date="2022-04" db="EMBL/GenBank/DDBJ databases">
        <title>Positive selection, recombination, and allopatry shape intraspecific diversity of widespread and dominant cyanobacteria.</title>
        <authorList>
            <person name="Wei J."/>
            <person name="Shu W."/>
            <person name="Hu C."/>
        </authorList>
    </citation>
    <scope>NUCLEOTIDE SEQUENCE [LARGE SCALE GENOMIC DNA]</scope>
    <source>
        <strain evidence="1 2">AS-A4</strain>
    </source>
</reference>
<dbReference type="RefSeq" id="WP_190452824.1">
    <property type="nucleotide sequence ID" value="NZ_JAMPLM010000084.1"/>
</dbReference>
<gene>
    <name evidence="1" type="ORF">NDI38_30595</name>
</gene>
<accession>A0ABV0KTZ7</accession>